<dbReference type="NCBIfam" id="TIGR02055">
    <property type="entry name" value="APS_reductase"/>
    <property type="match status" value="1"/>
</dbReference>
<feature type="domain" description="Phosphoadenosine phosphosulphate reductase" evidence="15">
    <location>
        <begin position="37"/>
        <end position="212"/>
    </location>
</feature>
<organism evidence="16 17">
    <name type="scientific">Pontibacter diazotrophicus</name>
    <dbReference type="NCBI Taxonomy" id="1400979"/>
    <lineage>
        <taxon>Bacteria</taxon>
        <taxon>Pseudomonadati</taxon>
        <taxon>Bacteroidota</taxon>
        <taxon>Cytophagia</taxon>
        <taxon>Cytophagales</taxon>
        <taxon>Hymenobacteraceae</taxon>
        <taxon>Pontibacter</taxon>
    </lineage>
</organism>
<comment type="pathway">
    <text evidence="8 14">Sulfur metabolism; hydrogen sulfide biosynthesis; sulfite from sulfate.</text>
</comment>
<dbReference type="CDD" id="cd23945">
    <property type="entry name" value="PAPS_reductase"/>
    <property type="match status" value="1"/>
</dbReference>
<keyword evidence="6 14" id="KW-0411">Iron-sulfur</keyword>
<dbReference type="OrthoDB" id="9794018at2"/>
<feature type="binding site" evidence="14">
    <location>
        <position position="209"/>
    </location>
    <ligand>
        <name>[4Fe-4S] cluster</name>
        <dbReference type="ChEBI" id="CHEBI:49883"/>
    </ligand>
</feature>
<dbReference type="GO" id="GO:0004604">
    <property type="term" value="F:phosphoadenylyl-sulfate reductase (thioredoxin) activity"/>
    <property type="evidence" value="ECO:0007669"/>
    <property type="project" value="UniProtKB-UniRule"/>
</dbReference>
<dbReference type="EC" id="1.8.4.10" evidence="9 14"/>
<evidence type="ECO:0000256" key="8">
    <source>
        <dbReference type="ARBA" id="ARBA00024327"/>
    </source>
</evidence>
<dbReference type="Pfam" id="PF01507">
    <property type="entry name" value="PAPS_reduct"/>
    <property type="match status" value="1"/>
</dbReference>
<dbReference type="Proteomes" id="UP000256708">
    <property type="component" value="Unassembled WGS sequence"/>
</dbReference>
<comment type="subcellular location">
    <subcellularLocation>
        <location evidence="14">Cytoplasm</location>
    </subcellularLocation>
</comment>
<evidence type="ECO:0000313" key="17">
    <source>
        <dbReference type="Proteomes" id="UP000256708"/>
    </source>
</evidence>
<dbReference type="PANTHER" id="PTHR46482">
    <property type="entry name" value="5'-ADENYLYLSULFATE REDUCTASE 3, CHLOROPLASTIC"/>
    <property type="match status" value="1"/>
</dbReference>
<feature type="active site" description="Nucleophile; cysteine thiosulfonate intermediate" evidence="14">
    <location>
        <position position="234"/>
    </location>
</feature>
<evidence type="ECO:0000256" key="10">
    <source>
        <dbReference type="ARBA" id="ARBA00029514"/>
    </source>
</evidence>
<evidence type="ECO:0000256" key="6">
    <source>
        <dbReference type="ARBA" id="ARBA00023014"/>
    </source>
</evidence>
<evidence type="ECO:0000313" key="16">
    <source>
        <dbReference type="EMBL" id="RDV16186.1"/>
    </source>
</evidence>
<evidence type="ECO:0000256" key="7">
    <source>
        <dbReference type="ARBA" id="ARBA00024298"/>
    </source>
</evidence>
<dbReference type="GO" id="GO:0019379">
    <property type="term" value="P:sulfate assimilation, phosphoadenylyl sulfate reduction by phosphoadenylyl-sulfate reductase (thioredoxin)"/>
    <property type="evidence" value="ECO:0007669"/>
    <property type="project" value="UniProtKB-UniRule"/>
</dbReference>
<evidence type="ECO:0000256" key="3">
    <source>
        <dbReference type="ARBA" id="ARBA00022723"/>
    </source>
</evidence>
<dbReference type="NCBIfam" id="TIGR00434">
    <property type="entry name" value="cysH"/>
    <property type="match status" value="1"/>
</dbReference>
<dbReference type="Gene3D" id="3.40.50.620">
    <property type="entry name" value="HUPs"/>
    <property type="match status" value="1"/>
</dbReference>
<comment type="similarity">
    <text evidence="1 14">Belongs to the PAPS reductase family. CysH subfamily.</text>
</comment>
<gene>
    <name evidence="14" type="primary">cysH</name>
    <name evidence="16" type="ORF">DXT99_05825</name>
</gene>
<reference evidence="17" key="1">
    <citation type="submission" date="2018-08" db="EMBL/GenBank/DDBJ databases">
        <authorList>
            <person name="Liu Z.-W."/>
            <person name="Du Z.-J."/>
        </authorList>
    </citation>
    <scope>NUCLEOTIDE SEQUENCE [LARGE SCALE GENOMIC DNA]</scope>
    <source>
        <strain evidence="17">H4X</strain>
    </source>
</reference>
<evidence type="ECO:0000256" key="1">
    <source>
        <dbReference type="ARBA" id="ARBA00009732"/>
    </source>
</evidence>
<feature type="binding site" evidence="14">
    <location>
        <position position="206"/>
    </location>
    <ligand>
        <name>[4Fe-4S] cluster</name>
        <dbReference type="ChEBI" id="CHEBI:49883"/>
    </ligand>
</feature>
<keyword evidence="4 14" id="KW-0560">Oxidoreductase</keyword>
<dbReference type="RefSeq" id="WP_115564596.1">
    <property type="nucleotide sequence ID" value="NZ_QRGR01000005.1"/>
</dbReference>
<comment type="caution">
    <text evidence="16">The sequence shown here is derived from an EMBL/GenBank/DDBJ whole genome shotgun (WGS) entry which is preliminary data.</text>
</comment>
<proteinExistence type="inferred from homology"/>
<feature type="binding site" evidence="14">
    <location>
        <position position="124"/>
    </location>
    <ligand>
        <name>[4Fe-4S] cluster</name>
        <dbReference type="ChEBI" id="CHEBI:49883"/>
    </ligand>
</feature>
<dbReference type="PANTHER" id="PTHR46482:SF9">
    <property type="entry name" value="5'-ADENYLYLSULFATE REDUCTASE 1, CHLOROPLASTIC"/>
    <property type="match status" value="1"/>
</dbReference>
<keyword evidence="3 14" id="KW-0479">Metal-binding</keyword>
<comment type="cofactor">
    <cofactor evidence="14">
        <name>[4Fe-4S] cluster</name>
        <dbReference type="ChEBI" id="CHEBI:49883"/>
    </cofactor>
    <text evidence="14">Binds 1 [4Fe-4S] cluster per subunit.</text>
</comment>
<dbReference type="HAMAP" id="MF_00063">
    <property type="entry name" value="CysH"/>
    <property type="match status" value="1"/>
</dbReference>
<dbReference type="InterPro" id="IPR011798">
    <property type="entry name" value="APS_reductase"/>
</dbReference>
<dbReference type="InterPro" id="IPR002500">
    <property type="entry name" value="PAPS_reduct_dom"/>
</dbReference>
<dbReference type="EMBL" id="QRGR01000005">
    <property type="protein sequence ID" value="RDV16186.1"/>
    <property type="molecule type" value="Genomic_DNA"/>
</dbReference>
<evidence type="ECO:0000256" key="14">
    <source>
        <dbReference type="HAMAP-Rule" id="MF_00063"/>
    </source>
</evidence>
<accession>A0A3D8LFT9</accession>
<dbReference type="GO" id="GO:0005737">
    <property type="term" value="C:cytoplasm"/>
    <property type="evidence" value="ECO:0007669"/>
    <property type="project" value="UniProtKB-SubCell"/>
</dbReference>
<evidence type="ECO:0000256" key="4">
    <source>
        <dbReference type="ARBA" id="ARBA00023002"/>
    </source>
</evidence>
<evidence type="ECO:0000256" key="12">
    <source>
        <dbReference type="ARBA" id="ARBA00032041"/>
    </source>
</evidence>
<dbReference type="PIRSF" id="PIRSF000857">
    <property type="entry name" value="PAPS_reductase"/>
    <property type="match status" value="1"/>
</dbReference>
<dbReference type="GO" id="GO:0070814">
    <property type="term" value="P:hydrogen sulfide biosynthetic process"/>
    <property type="evidence" value="ECO:0007669"/>
    <property type="project" value="UniProtKB-UniRule"/>
</dbReference>
<keyword evidence="17" id="KW-1185">Reference proteome</keyword>
<evidence type="ECO:0000256" key="13">
    <source>
        <dbReference type="ARBA" id="ARBA00048441"/>
    </source>
</evidence>
<evidence type="ECO:0000256" key="9">
    <source>
        <dbReference type="ARBA" id="ARBA00024386"/>
    </source>
</evidence>
<dbReference type="AlphaFoldDB" id="A0A3D8LFT9"/>
<feature type="binding site" evidence="14">
    <location>
        <position position="123"/>
    </location>
    <ligand>
        <name>[4Fe-4S] cluster</name>
        <dbReference type="ChEBI" id="CHEBI:49883"/>
    </ligand>
</feature>
<dbReference type="GO" id="GO:0051539">
    <property type="term" value="F:4 iron, 4 sulfur cluster binding"/>
    <property type="evidence" value="ECO:0007669"/>
    <property type="project" value="UniProtKB-UniRule"/>
</dbReference>
<comment type="function">
    <text evidence="7 14">Catalyzes the formation of sulfite from adenosine 5'-phosphosulfate (APS) using thioredoxin as an electron donor.</text>
</comment>
<dbReference type="InterPro" id="IPR014729">
    <property type="entry name" value="Rossmann-like_a/b/a_fold"/>
</dbReference>
<name>A0A3D8LFT9_9BACT</name>
<keyword evidence="5 14" id="KW-0408">Iron</keyword>
<dbReference type="GO" id="GO:0046872">
    <property type="term" value="F:metal ion binding"/>
    <property type="evidence" value="ECO:0007669"/>
    <property type="project" value="UniProtKB-KW"/>
</dbReference>
<comment type="catalytic activity">
    <reaction evidence="13 14">
        <text>[thioredoxin]-disulfide + sulfite + AMP + 2 H(+) = adenosine 5'-phosphosulfate + [thioredoxin]-dithiol</text>
        <dbReference type="Rhea" id="RHEA:21976"/>
        <dbReference type="Rhea" id="RHEA-COMP:10698"/>
        <dbReference type="Rhea" id="RHEA-COMP:10700"/>
        <dbReference type="ChEBI" id="CHEBI:15378"/>
        <dbReference type="ChEBI" id="CHEBI:17359"/>
        <dbReference type="ChEBI" id="CHEBI:29950"/>
        <dbReference type="ChEBI" id="CHEBI:50058"/>
        <dbReference type="ChEBI" id="CHEBI:58243"/>
        <dbReference type="ChEBI" id="CHEBI:456215"/>
        <dbReference type="EC" id="1.8.4.10"/>
    </reaction>
</comment>
<dbReference type="GO" id="GO:0043866">
    <property type="term" value="F:adenylyl-sulfate reductase (thioredoxin) activity"/>
    <property type="evidence" value="ECO:0007669"/>
    <property type="project" value="UniProtKB-EC"/>
</dbReference>
<keyword evidence="2 14" id="KW-0963">Cytoplasm</keyword>
<evidence type="ECO:0000259" key="15">
    <source>
        <dbReference type="Pfam" id="PF01507"/>
    </source>
</evidence>
<dbReference type="GO" id="GO:0019344">
    <property type="term" value="P:cysteine biosynthetic process"/>
    <property type="evidence" value="ECO:0007669"/>
    <property type="project" value="InterPro"/>
</dbReference>
<dbReference type="NCBIfam" id="NF002537">
    <property type="entry name" value="PRK02090.1"/>
    <property type="match status" value="1"/>
</dbReference>
<evidence type="ECO:0000256" key="11">
    <source>
        <dbReference type="ARBA" id="ARBA00030894"/>
    </source>
</evidence>
<dbReference type="SUPFAM" id="SSF52402">
    <property type="entry name" value="Adenine nucleotide alpha hydrolases-like"/>
    <property type="match status" value="1"/>
</dbReference>
<evidence type="ECO:0000256" key="2">
    <source>
        <dbReference type="ARBA" id="ARBA00022490"/>
    </source>
</evidence>
<evidence type="ECO:0000256" key="5">
    <source>
        <dbReference type="ARBA" id="ARBA00023004"/>
    </source>
</evidence>
<dbReference type="InterPro" id="IPR004511">
    <property type="entry name" value="PAPS/APS_Rdtase"/>
</dbReference>
<protein>
    <recommendedName>
        <fullName evidence="10 14">Adenosine 5'-phosphosulfate reductase</fullName>
        <shortName evidence="14">APS reductase</shortName>
        <ecNumber evidence="9 14">1.8.4.10</ecNumber>
    </recommendedName>
    <alternativeName>
        <fullName evidence="12 14">5'-adenylylsulfate reductase</fullName>
    </alternativeName>
    <alternativeName>
        <fullName evidence="11 14">Thioredoxin-dependent 5'-adenylylsulfate reductase</fullName>
    </alternativeName>
</protein>
<sequence length="239" mass="27242">MNDISALETKVPALLALLEGKGIEESLALLAAQFEGQIAFSTSLGIEDQLVTHYIFESNLPIRVFSLDTGRLFNETYNLLHKTNQHYGKKIEVFFPKHEAVEQMVTEKGTLSFYNSVEDRKQCCFVRKVEPLKRALQGVQLWITGIRAEQSDARQNLQLIEWDPAFQVIKYNPLKNWSLDAVREAISQLNIPYNPLHDKGFVSIGCAPCTRAIAEGEDFRAGRWWWESNSKKECGLHAR</sequence>